<dbReference type="InterPro" id="IPR051917">
    <property type="entry name" value="Transposase-Integrase"/>
</dbReference>
<accession>A0A1K1KPF3</accession>
<organism evidence="3 4">
    <name type="scientific">Ligilactobacillus acidipiscis</name>
    <dbReference type="NCBI Taxonomy" id="89059"/>
    <lineage>
        <taxon>Bacteria</taxon>
        <taxon>Bacillati</taxon>
        <taxon>Bacillota</taxon>
        <taxon>Bacilli</taxon>
        <taxon>Lactobacillales</taxon>
        <taxon>Lactobacillaceae</taxon>
        <taxon>Ligilactobacillus</taxon>
    </lineage>
</organism>
<evidence type="ECO:0000313" key="3">
    <source>
        <dbReference type="EMBL" id="SFV40777.1"/>
    </source>
</evidence>
<dbReference type="KEGG" id="laca:LAC1533_1357"/>
<dbReference type="GeneID" id="95349452"/>
<feature type="domain" description="Integrase catalytic" evidence="2">
    <location>
        <begin position="179"/>
        <end position="339"/>
    </location>
</feature>
<evidence type="ECO:0000259" key="2">
    <source>
        <dbReference type="PROSITE" id="PS50994"/>
    </source>
</evidence>
<keyword evidence="1" id="KW-0233">DNA recombination</keyword>
<dbReference type="Proteomes" id="UP000190935">
    <property type="component" value="Chromosome I"/>
</dbReference>
<dbReference type="GO" id="GO:0005829">
    <property type="term" value="C:cytosol"/>
    <property type="evidence" value="ECO:0007669"/>
    <property type="project" value="TreeGrafter"/>
</dbReference>
<dbReference type="Gene3D" id="1.10.10.60">
    <property type="entry name" value="Homeodomain-like"/>
    <property type="match status" value="1"/>
</dbReference>
<dbReference type="NCBIfam" id="NF033563">
    <property type="entry name" value="transpos_IS30"/>
    <property type="match status" value="1"/>
</dbReference>
<dbReference type="InterPro" id="IPR025246">
    <property type="entry name" value="IS30-like_HTH"/>
</dbReference>
<evidence type="ECO:0000313" key="4">
    <source>
        <dbReference type="Proteomes" id="UP000190935"/>
    </source>
</evidence>
<name>A0A1K1KPF3_9LACO</name>
<dbReference type="PANTHER" id="PTHR10948:SF23">
    <property type="entry name" value="TRANSPOSASE INSI FOR INSERTION SEQUENCE ELEMENT IS30A-RELATED"/>
    <property type="match status" value="1"/>
</dbReference>
<gene>
    <name evidence="3" type="ORF">LAC1533_1357</name>
</gene>
<reference evidence="4" key="1">
    <citation type="submission" date="2016-11" db="EMBL/GenBank/DDBJ databases">
        <authorList>
            <person name="Papadimitriou K."/>
        </authorList>
    </citation>
    <scope>NUCLEOTIDE SEQUENCE [LARGE SCALE GENOMIC DNA]</scope>
    <source>
        <strain evidence="4">ACA-DC 1533</strain>
    </source>
</reference>
<dbReference type="GO" id="GO:0032196">
    <property type="term" value="P:transposition"/>
    <property type="evidence" value="ECO:0007669"/>
    <property type="project" value="TreeGrafter"/>
</dbReference>
<dbReference type="InterPro" id="IPR053392">
    <property type="entry name" value="Transposase_IS30-like"/>
</dbReference>
<dbReference type="PANTHER" id="PTHR10948">
    <property type="entry name" value="TRANSPOSASE"/>
    <property type="match status" value="1"/>
</dbReference>
<dbReference type="GO" id="GO:0015074">
    <property type="term" value="P:DNA integration"/>
    <property type="evidence" value="ECO:0007669"/>
    <property type="project" value="InterPro"/>
</dbReference>
<dbReference type="SUPFAM" id="SSF53098">
    <property type="entry name" value="Ribonuclease H-like"/>
    <property type="match status" value="1"/>
</dbReference>
<evidence type="ECO:0000256" key="1">
    <source>
        <dbReference type="ARBA" id="ARBA00023172"/>
    </source>
</evidence>
<dbReference type="Gene3D" id="3.30.420.10">
    <property type="entry name" value="Ribonuclease H-like superfamily/Ribonuclease H"/>
    <property type="match status" value="1"/>
</dbReference>
<protein>
    <submittedName>
        <fullName evidence="3">Mobile element protein</fullName>
    </submittedName>
</protein>
<dbReference type="GO" id="GO:0004803">
    <property type="term" value="F:transposase activity"/>
    <property type="evidence" value="ECO:0007669"/>
    <property type="project" value="TreeGrafter"/>
</dbReference>
<dbReference type="PROSITE" id="PS50994">
    <property type="entry name" value="INTEGRASE"/>
    <property type="match status" value="1"/>
</dbReference>
<proteinExistence type="predicted"/>
<dbReference type="Pfam" id="PF13936">
    <property type="entry name" value="HTH_38"/>
    <property type="match status" value="1"/>
</dbReference>
<dbReference type="InterPro" id="IPR036397">
    <property type="entry name" value="RNaseH_sf"/>
</dbReference>
<dbReference type="InterPro" id="IPR001584">
    <property type="entry name" value="Integrase_cat-core"/>
</dbReference>
<dbReference type="InterPro" id="IPR012337">
    <property type="entry name" value="RNaseH-like_sf"/>
</dbReference>
<dbReference type="RefSeq" id="WP_079579226.1">
    <property type="nucleotide sequence ID" value="NZ_LT630287.1"/>
</dbReference>
<dbReference type="EMBL" id="LT630287">
    <property type="protein sequence ID" value="SFV40777.1"/>
    <property type="molecule type" value="Genomic_DNA"/>
</dbReference>
<sequence>MTQIQSSTRKHYKQLSETERGAIGAYLKVGLSANQIAGILGRSPSTICREIKRGTTLQRHSNYLFYQQYFPETGQANYLKHRSRCHSKPMTRNCWLYFSMLKKELKKPFRAQSVASFTAYFKRIHPDKPVPSVTTVYRYIDQGLLSLRNIDLPQKLRRRTKSNTHTHTRQNQKKLGLSIEERPAEVKTRSTFGNWEADLVKGVRRASEPALLTLTERKTRYEMILKLPNYHAQTCLKAVDGTIKQFPELFKTVTFDNGAEFAEQSKLSKITSYFAHPSSPWERGSNERANGLLREFFPKGHSLKQVTTTEVQMAEDALNNKYRRILGYHSAKEALANELNQTT</sequence>
<dbReference type="GO" id="GO:0006310">
    <property type="term" value="P:DNA recombination"/>
    <property type="evidence" value="ECO:0007669"/>
    <property type="project" value="UniProtKB-KW"/>
</dbReference>
<dbReference type="GO" id="GO:0003676">
    <property type="term" value="F:nucleic acid binding"/>
    <property type="evidence" value="ECO:0007669"/>
    <property type="project" value="InterPro"/>
</dbReference>
<dbReference type="AlphaFoldDB" id="A0A1K1KPF3"/>